<dbReference type="InterPro" id="IPR043425">
    <property type="entry name" value="NusG-like"/>
</dbReference>
<organism evidence="5 6">
    <name type="scientific">Hyphomicrobium facile</name>
    <dbReference type="NCBI Taxonomy" id="51670"/>
    <lineage>
        <taxon>Bacteria</taxon>
        <taxon>Pseudomonadati</taxon>
        <taxon>Pseudomonadota</taxon>
        <taxon>Alphaproteobacteria</taxon>
        <taxon>Hyphomicrobiales</taxon>
        <taxon>Hyphomicrobiaceae</taxon>
        <taxon>Hyphomicrobium</taxon>
    </lineage>
</organism>
<keyword evidence="1" id="KW-0889">Transcription antitermination</keyword>
<evidence type="ECO:0000313" key="6">
    <source>
        <dbReference type="Proteomes" id="UP000199423"/>
    </source>
</evidence>
<keyword evidence="2" id="KW-0805">Transcription regulation</keyword>
<evidence type="ECO:0000259" key="4">
    <source>
        <dbReference type="SMART" id="SM00738"/>
    </source>
</evidence>
<evidence type="ECO:0000256" key="2">
    <source>
        <dbReference type="ARBA" id="ARBA00023015"/>
    </source>
</evidence>
<dbReference type="InterPro" id="IPR006645">
    <property type="entry name" value="NGN-like_dom"/>
</dbReference>
<dbReference type="PANTHER" id="PTHR30265">
    <property type="entry name" value="RHO-INTERACTING TRANSCRIPTION TERMINATION FACTOR NUSG"/>
    <property type="match status" value="1"/>
</dbReference>
<dbReference type="STRING" id="51670.SAMN04488557_2367"/>
<evidence type="ECO:0000313" key="5">
    <source>
        <dbReference type="EMBL" id="SFV34573.1"/>
    </source>
</evidence>
<name>A0A1I7NIW0_9HYPH</name>
<dbReference type="Proteomes" id="UP000199423">
    <property type="component" value="Unassembled WGS sequence"/>
</dbReference>
<keyword evidence="6" id="KW-1185">Reference proteome</keyword>
<dbReference type="CDD" id="cd06091">
    <property type="entry name" value="KOW_NusG"/>
    <property type="match status" value="1"/>
</dbReference>
<dbReference type="PANTHER" id="PTHR30265:SF4">
    <property type="entry name" value="KOW MOTIF FAMILY PROTEIN, EXPRESSED"/>
    <property type="match status" value="1"/>
</dbReference>
<sequence>MNCFVSERCSDPIWIAVNTHPNRERTAEFNLRNQGYDVYVPLIRKQIRHARRVSDVLRPLFPGYLFVCLASTQSRWRPILSTVGVRSVVCTRDLPCILPNQFLADLMAREKDGVVARPASSPRVGESVRVGRGAFDGFVGKIIDLAENDRLVVLMDFLNRPVRVKISGDLLSVV</sequence>
<accession>A0A1I7NIW0</accession>
<evidence type="ECO:0000256" key="1">
    <source>
        <dbReference type="ARBA" id="ARBA00022814"/>
    </source>
</evidence>
<reference evidence="6" key="1">
    <citation type="submission" date="2016-10" db="EMBL/GenBank/DDBJ databases">
        <authorList>
            <person name="Varghese N."/>
            <person name="Submissions S."/>
        </authorList>
    </citation>
    <scope>NUCLEOTIDE SEQUENCE [LARGE SCALE GENOMIC DNA]</scope>
    <source>
        <strain evidence="6">DSM 1565</strain>
    </source>
</reference>
<dbReference type="AlphaFoldDB" id="A0A1I7NIW0"/>
<keyword evidence="3" id="KW-0804">Transcription</keyword>
<dbReference type="Pfam" id="PF02357">
    <property type="entry name" value="NusG"/>
    <property type="match status" value="1"/>
</dbReference>
<dbReference type="InterPro" id="IPR008991">
    <property type="entry name" value="Translation_prot_SH3-like_sf"/>
</dbReference>
<dbReference type="GO" id="GO:0006354">
    <property type="term" value="P:DNA-templated transcription elongation"/>
    <property type="evidence" value="ECO:0007669"/>
    <property type="project" value="InterPro"/>
</dbReference>
<dbReference type="CDD" id="cd09892">
    <property type="entry name" value="NGN_SP_RfaH"/>
    <property type="match status" value="1"/>
</dbReference>
<dbReference type="OrthoDB" id="9787731at2"/>
<protein>
    <submittedName>
        <fullName evidence="5">Transcriptional antiterminator RfaH</fullName>
    </submittedName>
</protein>
<dbReference type="InterPro" id="IPR036735">
    <property type="entry name" value="NGN_dom_sf"/>
</dbReference>
<dbReference type="RefSeq" id="WP_092867856.1">
    <property type="nucleotide sequence ID" value="NZ_FPCH01000002.1"/>
</dbReference>
<evidence type="ECO:0000256" key="3">
    <source>
        <dbReference type="ARBA" id="ARBA00023163"/>
    </source>
</evidence>
<dbReference type="SUPFAM" id="SSF82679">
    <property type="entry name" value="N-utilization substance G protein NusG, N-terminal domain"/>
    <property type="match status" value="1"/>
</dbReference>
<dbReference type="GO" id="GO:0031564">
    <property type="term" value="P:transcription antitermination"/>
    <property type="evidence" value="ECO:0007669"/>
    <property type="project" value="UniProtKB-KW"/>
</dbReference>
<feature type="domain" description="NusG-like N-terminal" evidence="4">
    <location>
        <begin position="11"/>
        <end position="110"/>
    </location>
</feature>
<proteinExistence type="predicted"/>
<dbReference type="SUPFAM" id="SSF50104">
    <property type="entry name" value="Translation proteins SH3-like domain"/>
    <property type="match status" value="1"/>
</dbReference>
<dbReference type="Gene3D" id="3.30.70.940">
    <property type="entry name" value="NusG, N-terminal domain"/>
    <property type="match status" value="1"/>
</dbReference>
<dbReference type="SMART" id="SM00738">
    <property type="entry name" value="NGN"/>
    <property type="match status" value="1"/>
</dbReference>
<gene>
    <name evidence="5" type="ORF">SAMN04488557_2367</name>
</gene>
<dbReference type="EMBL" id="FPCH01000002">
    <property type="protein sequence ID" value="SFV34573.1"/>
    <property type="molecule type" value="Genomic_DNA"/>
</dbReference>